<dbReference type="InterPro" id="IPR007349">
    <property type="entry name" value="DUF418"/>
</dbReference>
<feature type="transmembrane region" description="Helical" evidence="1">
    <location>
        <begin position="7"/>
        <end position="26"/>
    </location>
</feature>
<feature type="transmembrane region" description="Helical" evidence="1">
    <location>
        <begin position="303"/>
        <end position="322"/>
    </location>
</feature>
<feature type="transmembrane region" description="Helical" evidence="1">
    <location>
        <begin position="234"/>
        <end position="253"/>
    </location>
</feature>
<evidence type="ECO:0000313" key="4">
    <source>
        <dbReference type="EMBL" id="MBI1493476.1"/>
    </source>
</evidence>
<feature type="transmembrane region" description="Helical" evidence="1">
    <location>
        <begin position="168"/>
        <end position="188"/>
    </location>
</feature>
<dbReference type="AlphaFoldDB" id="A0A8J7IQI2"/>
<comment type="caution">
    <text evidence="4">The sequence shown here is derived from an EMBL/GenBank/DDBJ whole genome shotgun (WGS) entry which is preliminary data.</text>
</comment>
<feature type="domain" description="Heparan-alpha-glucosaminide N-acetyltransferase catalytic" evidence="3">
    <location>
        <begin position="2"/>
        <end position="189"/>
    </location>
</feature>
<dbReference type="EMBL" id="JADCKQ010000004">
    <property type="protein sequence ID" value="MBI1493476.1"/>
    <property type="molecule type" value="Genomic_DNA"/>
</dbReference>
<accession>A0A8J7IQI2</accession>
<feature type="transmembrane region" description="Helical" evidence="1">
    <location>
        <begin position="77"/>
        <end position="103"/>
    </location>
</feature>
<evidence type="ECO:0000259" key="2">
    <source>
        <dbReference type="Pfam" id="PF04235"/>
    </source>
</evidence>
<dbReference type="InterPro" id="IPR052529">
    <property type="entry name" value="Bact_Transport_Assoc"/>
</dbReference>
<keyword evidence="5" id="KW-1185">Reference proteome</keyword>
<keyword evidence="1" id="KW-1133">Transmembrane helix</keyword>
<keyword evidence="1" id="KW-0472">Membrane</keyword>
<evidence type="ECO:0000313" key="5">
    <source>
        <dbReference type="Proteomes" id="UP000640583"/>
    </source>
</evidence>
<feature type="domain" description="DUF418" evidence="2">
    <location>
        <begin position="199"/>
        <end position="340"/>
    </location>
</feature>
<dbReference type="PANTHER" id="PTHR30590:SF3">
    <property type="entry name" value="HYPOTHETICAL MEMBRANE SPANNING PROTEIN"/>
    <property type="match status" value="1"/>
</dbReference>
<protein>
    <submittedName>
        <fullName evidence="4">DUF418 domain-containing protein</fullName>
    </submittedName>
</protein>
<dbReference type="Pfam" id="PF04235">
    <property type="entry name" value="DUF418"/>
    <property type="match status" value="1"/>
</dbReference>
<sequence length="343" mass="37795">MRLQGIDVARFIAFLGMVLVNFRIAAQVTTDADFPTLVTNSLEGRAAALFVILAGVGFTMGHASGRQPWHLTLRRAVFLFIIGMLDMVMFDADILHFYALYFLVGMLFTQASGRMLLLGAGAITLIGYIALFAFDFENGWNFETFKYADFWSISGFLRHSFYNGWHPVFPWAALFLIGMWVGRLDLAARGTQLRLLIWGGILATTTSLVSKTLGSLDPELIEIVSTAPIPPTPFYILAGSGTAIAMLGLILLITPILTRLHFTNLLAAPGKMSLTLYMAHIYLGMGILEGIGKLDGSLSAYDIFAISLGFCVIAALFARLWFIKFRRGPLEGLMRLTTEGKVR</sequence>
<name>A0A8J7IQI2_9RHOB</name>
<reference evidence="4" key="1">
    <citation type="submission" date="2020-10" db="EMBL/GenBank/DDBJ databases">
        <title>Paenihalocynthiibacter styelae gen. nov., sp. nov., isolated from stalked sea squirt Styela clava.</title>
        <authorList>
            <person name="Kim Y.-O."/>
            <person name="Yoon J.-H."/>
        </authorList>
    </citation>
    <scope>NUCLEOTIDE SEQUENCE</scope>
    <source>
        <strain evidence="4">MYP1-1</strain>
    </source>
</reference>
<dbReference type="Proteomes" id="UP000640583">
    <property type="component" value="Unassembled WGS sequence"/>
</dbReference>
<evidence type="ECO:0000259" key="3">
    <source>
        <dbReference type="Pfam" id="PF07786"/>
    </source>
</evidence>
<keyword evidence="1" id="KW-0812">Transmembrane</keyword>
<proteinExistence type="predicted"/>
<evidence type="ECO:0000256" key="1">
    <source>
        <dbReference type="SAM" id="Phobius"/>
    </source>
</evidence>
<feature type="transmembrane region" description="Helical" evidence="1">
    <location>
        <begin position="274"/>
        <end position="291"/>
    </location>
</feature>
<dbReference type="Pfam" id="PF07786">
    <property type="entry name" value="HGSNAT_cat"/>
    <property type="match status" value="1"/>
</dbReference>
<dbReference type="PANTHER" id="PTHR30590">
    <property type="entry name" value="INNER MEMBRANE PROTEIN"/>
    <property type="match status" value="1"/>
</dbReference>
<feature type="transmembrane region" description="Helical" evidence="1">
    <location>
        <begin position="115"/>
        <end position="134"/>
    </location>
</feature>
<gene>
    <name evidence="4" type="ORF">H1D41_07520</name>
</gene>
<organism evidence="4 5">
    <name type="scientific">Halocynthiibacter styelae</name>
    <dbReference type="NCBI Taxonomy" id="2761955"/>
    <lineage>
        <taxon>Bacteria</taxon>
        <taxon>Pseudomonadati</taxon>
        <taxon>Pseudomonadota</taxon>
        <taxon>Alphaproteobacteria</taxon>
        <taxon>Rhodobacterales</taxon>
        <taxon>Paracoccaceae</taxon>
        <taxon>Halocynthiibacter</taxon>
    </lineage>
</organism>
<feature type="transmembrane region" description="Helical" evidence="1">
    <location>
        <begin position="46"/>
        <end position="65"/>
    </location>
</feature>
<dbReference type="RefSeq" id="WP_228848308.1">
    <property type="nucleotide sequence ID" value="NZ_JADCKQ010000004.1"/>
</dbReference>
<dbReference type="InterPro" id="IPR012429">
    <property type="entry name" value="HGSNAT_cat"/>
</dbReference>